<dbReference type="EnsemblPlants" id="Kaladp0007s0041.1.v1.1">
    <property type="protein sequence ID" value="Kaladp0007s0041.1.v1.1"/>
    <property type="gene ID" value="Kaladp0007s0041.v1.1"/>
</dbReference>
<protein>
    <submittedName>
        <fullName evidence="1">Uncharacterized protein</fullName>
    </submittedName>
</protein>
<dbReference type="Gramene" id="Kaladp0007s0041.1.v1.1">
    <property type="protein sequence ID" value="Kaladp0007s0041.1.v1.1"/>
    <property type="gene ID" value="Kaladp0007s0041.v1.1"/>
</dbReference>
<evidence type="ECO:0000313" key="1">
    <source>
        <dbReference type="EnsemblPlants" id="Kaladp0007s0041.1.v1.1"/>
    </source>
</evidence>
<dbReference type="OMA" id="TNSHEIS"/>
<sequence length="95" mass="10591">MGSEMMCESSWTNSHEISAEATIDHRWVSIVDLSPVPDHIALDLFVKTLEAGKLNEKILKLFIASGKDDVLALIKALNIQLDLNPILPTRCSDRF</sequence>
<organism evidence="1 2">
    <name type="scientific">Kalanchoe fedtschenkoi</name>
    <name type="common">Lavender scallops</name>
    <name type="synonym">South American air plant</name>
    <dbReference type="NCBI Taxonomy" id="63787"/>
    <lineage>
        <taxon>Eukaryota</taxon>
        <taxon>Viridiplantae</taxon>
        <taxon>Streptophyta</taxon>
        <taxon>Embryophyta</taxon>
        <taxon>Tracheophyta</taxon>
        <taxon>Spermatophyta</taxon>
        <taxon>Magnoliopsida</taxon>
        <taxon>eudicotyledons</taxon>
        <taxon>Gunneridae</taxon>
        <taxon>Pentapetalae</taxon>
        <taxon>Saxifragales</taxon>
        <taxon>Crassulaceae</taxon>
        <taxon>Kalanchoe</taxon>
    </lineage>
</organism>
<proteinExistence type="predicted"/>
<reference evidence="1" key="1">
    <citation type="submission" date="2021-01" db="UniProtKB">
        <authorList>
            <consortium name="EnsemblPlants"/>
        </authorList>
    </citation>
    <scope>IDENTIFICATION</scope>
</reference>
<name>A0A7N0RBB7_KALFE</name>
<dbReference type="Proteomes" id="UP000594263">
    <property type="component" value="Unplaced"/>
</dbReference>
<keyword evidence="2" id="KW-1185">Reference proteome</keyword>
<dbReference type="AlphaFoldDB" id="A0A7N0RBB7"/>
<accession>A0A7N0RBB7</accession>
<evidence type="ECO:0000313" key="2">
    <source>
        <dbReference type="Proteomes" id="UP000594263"/>
    </source>
</evidence>